<dbReference type="AlphaFoldDB" id="A0A5B7IF60"/>
<protein>
    <submittedName>
        <fullName evidence="1">Uncharacterized protein</fullName>
    </submittedName>
</protein>
<evidence type="ECO:0000313" key="1">
    <source>
        <dbReference type="EMBL" id="MPC83030.1"/>
    </source>
</evidence>
<accession>A0A5B7IF60</accession>
<evidence type="ECO:0000313" key="2">
    <source>
        <dbReference type="Proteomes" id="UP000324222"/>
    </source>
</evidence>
<sequence length="88" mass="10120">MLNLLVKSISNGKKQQQHSISNTSLRLYTLHWRLKAWTSEAATWDMGGEFQLAMLIKVKTPNTSHGDNITLTNSCRCPFRYPYLNFTT</sequence>
<keyword evidence="2" id="KW-1185">Reference proteome</keyword>
<organism evidence="1 2">
    <name type="scientific">Portunus trituberculatus</name>
    <name type="common">Swimming crab</name>
    <name type="synonym">Neptunus trituberculatus</name>
    <dbReference type="NCBI Taxonomy" id="210409"/>
    <lineage>
        <taxon>Eukaryota</taxon>
        <taxon>Metazoa</taxon>
        <taxon>Ecdysozoa</taxon>
        <taxon>Arthropoda</taxon>
        <taxon>Crustacea</taxon>
        <taxon>Multicrustacea</taxon>
        <taxon>Malacostraca</taxon>
        <taxon>Eumalacostraca</taxon>
        <taxon>Eucarida</taxon>
        <taxon>Decapoda</taxon>
        <taxon>Pleocyemata</taxon>
        <taxon>Brachyura</taxon>
        <taxon>Eubrachyura</taxon>
        <taxon>Portunoidea</taxon>
        <taxon>Portunidae</taxon>
        <taxon>Portuninae</taxon>
        <taxon>Portunus</taxon>
    </lineage>
</organism>
<dbReference type="Proteomes" id="UP000324222">
    <property type="component" value="Unassembled WGS sequence"/>
</dbReference>
<dbReference type="EMBL" id="VSRR010061314">
    <property type="protein sequence ID" value="MPC83030.1"/>
    <property type="molecule type" value="Genomic_DNA"/>
</dbReference>
<gene>
    <name evidence="1" type="ORF">E2C01_077719</name>
</gene>
<comment type="caution">
    <text evidence="1">The sequence shown here is derived from an EMBL/GenBank/DDBJ whole genome shotgun (WGS) entry which is preliminary data.</text>
</comment>
<name>A0A5B7IF60_PORTR</name>
<proteinExistence type="predicted"/>
<reference evidence="1 2" key="1">
    <citation type="submission" date="2019-05" db="EMBL/GenBank/DDBJ databases">
        <title>Another draft genome of Portunus trituberculatus and its Hox gene families provides insights of decapod evolution.</title>
        <authorList>
            <person name="Jeong J.-H."/>
            <person name="Song I."/>
            <person name="Kim S."/>
            <person name="Choi T."/>
            <person name="Kim D."/>
            <person name="Ryu S."/>
            <person name="Kim W."/>
        </authorList>
    </citation>
    <scope>NUCLEOTIDE SEQUENCE [LARGE SCALE GENOMIC DNA]</scope>
    <source>
        <tissue evidence="1">Muscle</tissue>
    </source>
</reference>